<accession>Q95P86</accession>
<dbReference type="AlphaFoldDB" id="Q95P86"/>
<dbReference type="EMBL" id="AY055476">
    <property type="protein sequence ID" value="AAL24436.1"/>
    <property type="molecule type" value="mRNA"/>
</dbReference>
<keyword evidence="1" id="KW-0732">Signal</keyword>
<sequence>MNYLVFFSLALLVMTGRTVTREKRKDMMDL</sequence>
<dbReference type="EMBL" id="AF159978">
    <property type="protein sequence ID" value="AAK61825.1"/>
    <property type="molecule type" value="mRNA"/>
</dbReference>
<protein>
    <submittedName>
        <fullName evidence="2">Toxin alpha TX-SP</fullName>
    </submittedName>
    <submittedName>
        <fullName evidence="3">Venom peptide T-U</fullName>
    </submittedName>
</protein>
<evidence type="ECO:0000313" key="2">
    <source>
        <dbReference type="EMBL" id="AAK61825.1"/>
    </source>
</evidence>
<feature type="signal peptide" evidence="1">
    <location>
        <begin position="1"/>
        <end position="20"/>
    </location>
</feature>
<reference evidence="3" key="2">
    <citation type="journal article" date="2006" name="Peptides">
        <title>Characterization of a novel cDNA encoding a short venom peptide derived from venom gland of scorpion Buthus martensii Karsch: trans-splicing may play an important role in the diversification of scorpion venom peptides.</title>
        <authorList>
            <person name="Zeng X.C."/>
            <person name="Luo F."/>
            <person name="Li W.X."/>
        </authorList>
    </citation>
    <scope>NUCLEOTIDE SEQUENCE</scope>
    <source>
        <tissue evidence="3">Venom gland</tissue>
    </source>
</reference>
<reference evidence="2" key="1">
    <citation type="submission" date="1999-06" db="EMBL/GenBank/DDBJ databases">
        <title>cDNA encoding a peptide from BmK.</title>
        <authorList>
            <person name="Shunyi Z."/>
            <person name="Wenxin L."/>
        </authorList>
    </citation>
    <scope>NUCLEOTIDE SEQUENCE</scope>
    <source>
        <tissue evidence="2">Venom gland</tissue>
    </source>
</reference>
<name>Q95P86_OLIMR</name>
<evidence type="ECO:0000256" key="1">
    <source>
        <dbReference type="SAM" id="SignalP"/>
    </source>
</evidence>
<evidence type="ECO:0000313" key="3">
    <source>
        <dbReference type="EMBL" id="AAL24436.1"/>
    </source>
</evidence>
<organism evidence="2">
    <name type="scientific">Olivierus martensii</name>
    <name type="common">Manchurian scorpion</name>
    <name type="synonym">Mesobuthus martensii</name>
    <dbReference type="NCBI Taxonomy" id="34649"/>
    <lineage>
        <taxon>Eukaryota</taxon>
        <taxon>Metazoa</taxon>
        <taxon>Ecdysozoa</taxon>
        <taxon>Arthropoda</taxon>
        <taxon>Chelicerata</taxon>
        <taxon>Arachnida</taxon>
        <taxon>Scorpiones</taxon>
        <taxon>Buthida</taxon>
        <taxon>Buthoidea</taxon>
        <taxon>Buthidae</taxon>
        <taxon>Olivierus</taxon>
    </lineage>
</organism>
<feature type="chain" id="PRO_5007715914" evidence="1">
    <location>
        <begin position="21"/>
        <end position="30"/>
    </location>
</feature>
<gene>
    <name evidence="3" type="primary">T-u</name>
</gene>
<proteinExistence type="evidence at transcript level"/>